<dbReference type="InterPro" id="IPR029063">
    <property type="entry name" value="SAM-dependent_MTases_sf"/>
</dbReference>
<gene>
    <name evidence="8" type="ORF">EDB95_3568</name>
</gene>
<dbReference type="Gene3D" id="1.10.8.10">
    <property type="entry name" value="DNA helicase RuvA subunit, C-terminal domain"/>
    <property type="match status" value="1"/>
</dbReference>
<organism evidence="8 9">
    <name type="scientific">Dinghuibacter silviterrae</name>
    <dbReference type="NCBI Taxonomy" id="1539049"/>
    <lineage>
        <taxon>Bacteria</taxon>
        <taxon>Pseudomonadati</taxon>
        <taxon>Bacteroidota</taxon>
        <taxon>Chitinophagia</taxon>
        <taxon>Chitinophagales</taxon>
        <taxon>Chitinophagaceae</taxon>
        <taxon>Dinghuibacter</taxon>
    </lineage>
</organism>
<reference evidence="8 9" key="1">
    <citation type="submission" date="2019-03" db="EMBL/GenBank/DDBJ databases">
        <title>Genomic Encyclopedia of Type Strains, Phase IV (KMG-IV): sequencing the most valuable type-strain genomes for metagenomic binning, comparative biology and taxonomic classification.</title>
        <authorList>
            <person name="Goeker M."/>
        </authorList>
    </citation>
    <scope>NUCLEOTIDE SEQUENCE [LARGE SCALE GENOMIC DNA]</scope>
    <source>
        <strain evidence="8 9">DSM 100059</strain>
    </source>
</reference>
<dbReference type="Pfam" id="PF17827">
    <property type="entry name" value="PrmC_N"/>
    <property type="match status" value="1"/>
</dbReference>
<comment type="catalytic activity">
    <reaction evidence="5">
        <text>L-glutaminyl-[peptide chain release factor] + S-adenosyl-L-methionine = N(5)-methyl-L-glutaminyl-[peptide chain release factor] + S-adenosyl-L-homocysteine + H(+)</text>
        <dbReference type="Rhea" id="RHEA:42896"/>
        <dbReference type="Rhea" id="RHEA-COMP:10271"/>
        <dbReference type="Rhea" id="RHEA-COMP:10272"/>
        <dbReference type="ChEBI" id="CHEBI:15378"/>
        <dbReference type="ChEBI" id="CHEBI:30011"/>
        <dbReference type="ChEBI" id="CHEBI:57856"/>
        <dbReference type="ChEBI" id="CHEBI:59789"/>
        <dbReference type="ChEBI" id="CHEBI:61891"/>
        <dbReference type="EC" id="2.1.1.297"/>
    </reaction>
</comment>
<proteinExistence type="predicted"/>
<evidence type="ECO:0000256" key="2">
    <source>
        <dbReference type="ARBA" id="ARBA00022603"/>
    </source>
</evidence>
<feature type="domain" description="Methyltransferase small" evidence="6">
    <location>
        <begin position="114"/>
        <end position="204"/>
    </location>
</feature>
<keyword evidence="4" id="KW-0949">S-adenosyl-L-methionine</keyword>
<evidence type="ECO:0000313" key="9">
    <source>
        <dbReference type="Proteomes" id="UP000294498"/>
    </source>
</evidence>
<dbReference type="InterPro" id="IPR002052">
    <property type="entry name" value="DNA_methylase_N6_adenine_CS"/>
</dbReference>
<protein>
    <recommendedName>
        <fullName evidence="1">peptide chain release factor N(5)-glutamine methyltransferase</fullName>
        <ecNumber evidence="1">2.1.1.297</ecNumber>
    </recommendedName>
</protein>
<dbReference type="Gene3D" id="3.40.50.150">
    <property type="entry name" value="Vaccinia Virus protein VP39"/>
    <property type="match status" value="1"/>
</dbReference>
<dbReference type="RefSeq" id="WP_133995413.1">
    <property type="nucleotide sequence ID" value="NZ_SODV01000002.1"/>
</dbReference>
<dbReference type="PANTHER" id="PTHR18895">
    <property type="entry name" value="HEMK METHYLTRANSFERASE"/>
    <property type="match status" value="1"/>
</dbReference>
<keyword evidence="2 8" id="KW-0489">Methyltransferase</keyword>
<evidence type="ECO:0000256" key="4">
    <source>
        <dbReference type="ARBA" id="ARBA00022691"/>
    </source>
</evidence>
<dbReference type="InterPro" id="IPR040758">
    <property type="entry name" value="PrmC_N"/>
</dbReference>
<evidence type="ECO:0000259" key="6">
    <source>
        <dbReference type="Pfam" id="PF05175"/>
    </source>
</evidence>
<dbReference type="GO" id="GO:0032259">
    <property type="term" value="P:methylation"/>
    <property type="evidence" value="ECO:0007669"/>
    <property type="project" value="UniProtKB-KW"/>
</dbReference>
<evidence type="ECO:0000256" key="3">
    <source>
        <dbReference type="ARBA" id="ARBA00022679"/>
    </source>
</evidence>
<comment type="caution">
    <text evidence="8">The sequence shown here is derived from an EMBL/GenBank/DDBJ whole genome shotgun (WGS) entry which is preliminary data.</text>
</comment>
<dbReference type="Pfam" id="PF05175">
    <property type="entry name" value="MTS"/>
    <property type="match status" value="1"/>
</dbReference>
<dbReference type="OrthoDB" id="9800643at2"/>
<sequence>MTTGAAYEYLTRSLLAVYDPREAASVADLVLESRLGLRRMDRILRKTDPLAPGQAAQLEADLAQLLRQRPVQYVLGEAWFDGLLFHVNEDVLIPRPETEELVHWIVEDARSGAPRILDIGTGSGCIPIALQKHLPNAAIHALDVSPGALTIARANAERHHAPVRFIQADFLDKSTWTTLPAVDILVSNPPYIAEKEKAAMHDRVLTQEPHLALFVPDDDALVFYRKLARVTNAGTVLYVEINESLGPQTAALFESEGLNEVTLKKDMQGKDRMIRARR</sequence>
<dbReference type="InterPro" id="IPR004556">
    <property type="entry name" value="HemK-like"/>
</dbReference>
<keyword evidence="9" id="KW-1185">Reference proteome</keyword>
<keyword evidence="3 8" id="KW-0808">Transferase</keyword>
<feature type="domain" description="Release factor glutamine methyltransferase N-terminal" evidence="7">
    <location>
        <begin position="14"/>
        <end position="76"/>
    </location>
</feature>
<dbReference type="EC" id="2.1.1.297" evidence="1"/>
<evidence type="ECO:0000313" key="8">
    <source>
        <dbReference type="EMBL" id="TDW95757.1"/>
    </source>
</evidence>
<dbReference type="InterPro" id="IPR050320">
    <property type="entry name" value="N5-glutamine_MTase"/>
</dbReference>
<dbReference type="NCBIfam" id="TIGR00536">
    <property type="entry name" value="hemK_fam"/>
    <property type="match status" value="1"/>
</dbReference>
<evidence type="ECO:0000256" key="1">
    <source>
        <dbReference type="ARBA" id="ARBA00012771"/>
    </source>
</evidence>
<dbReference type="GO" id="GO:0102559">
    <property type="term" value="F:peptide chain release factor N(5)-glutamine methyltransferase activity"/>
    <property type="evidence" value="ECO:0007669"/>
    <property type="project" value="UniProtKB-EC"/>
</dbReference>
<dbReference type="InterPro" id="IPR019874">
    <property type="entry name" value="RF_methyltr_PrmC"/>
</dbReference>
<evidence type="ECO:0000256" key="5">
    <source>
        <dbReference type="ARBA" id="ARBA00048391"/>
    </source>
</evidence>
<dbReference type="PANTHER" id="PTHR18895:SF74">
    <property type="entry name" value="MTRF1L RELEASE FACTOR GLUTAMINE METHYLTRANSFERASE"/>
    <property type="match status" value="1"/>
</dbReference>
<dbReference type="InterPro" id="IPR007848">
    <property type="entry name" value="Small_mtfrase_dom"/>
</dbReference>
<dbReference type="GO" id="GO:0003676">
    <property type="term" value="F:nucleic acid binding"/>
    <property type="evidence" value="ECO:0007669"/>
    <property type="project" value="InterPro"/>
</dbReference>
<accession>A0A4R8DEF1</accession>
<dbReference type="AlphaFoldDB" id="A0A4R8DEF1"/>
<dbReference type="NCBIfam" id="TIGR03534">
    <property type="entry name" value="RF_mod_PrmC"/>
    <property type="match status" value="1"/>
</dbReference>
<dbReference type="SUPFAM" id="SSF53335">
    <property type="entry name" value="S-adenosyl-L-methionine-dependent methyltransferases"/>
    <property type="match status" value="1"/>
</dbReference>
<dbReference type="CDD" id="cd02440">
    <property type="entry name" value="AdoMet_MTases"/>
    <property type="match status" value="1"/>
</dbReference>
<dbReference type="PROSITE" id="PS00092">
    <property type="entry name" value="N6_MTASE"/>
    <property type="match status" value="1"/>
</dbReference>
<name>A0A4R8DEF1_9BACT</name>
<evidence type="ECO:0000259" key="7">
    <source>
        <dbReference type="Pfam" id="PF17827"/>
    </source>
</evidence>
<dbReference type="EMBL" id="SODV01000002">
    <property type="protein sequence ID" value="TDW95757.1"/>
    <property type="molecule type" value="Genomic_DNA"/>
</dbReference>
<dbReference type="Proteomes" id="UP000294498">
    <property type="component" value="Unassembled WGS sequence"/>
</dbReference>